<feature type="domain" description="Alpha/beta hydrolase fold-3" evidence="2">
    <location>
        <begin position="99"/>
        <end position="303"/>
    </location>
</feature>
<dbReference type="Proteomes" id="UP000271626">
    <property type="component" value="Chromosome"/>
</dbReference>
<dbReference type="Gene3D" id="3.40.50.1820">
    <property type="entry name" value="alpha/beta hydrolase"/>
    <property type="match status" value="1"/>
</dbReference>
<dbReference type="EMBL" id="LR131273">
    <property type="protein sequence ID" value="VDR38347.1"/>
    <property type="molecule type" value="Genomic_DNA"/>
</dbReference>
<evidence type="ECO:0000256" key="1">
    <source>
        <dbReference type="ARBA" id="ARBA00022801"/>
    </source>
</evidence>
<dbReference type="AlphaFoldDB" id="A0A3P8KQ91"/>
<dbReference type="PANTHER" id="PTHR48081">
    <property type="entry name" value="AB HYDROLASE SUPERFAMILY PROTEIN C4A8.06C"/>
    <property type="match status" value="1"/>
</dbReference>
<dbReference type="InterPro" id="IPR013094">
    <property type="entry name" value="AB_hydrolase_3"/>
</dbReference>
<dbReference type="InterPro" id="IPR050300">
    <property type="entry name" value="GDXG_lipolytic_enzyme"/>
</dbReference>
<reference evidence="3 4" key="1">
    <citation type="submission" date="2018-12" db="EMBL/GenBank/DDBJ databases">
        <authorList>
            <consortium name="Pathogen Informatics"/>
        </authorList>
    </citation>
    <scope>NUCLEOTIDE SEQUENCE [LARGE SCALE GENOMIC DNA]</scope>
    <source>
        <strain evidence="3 4">NCTC10741</strain>
    </source>
</reference>
<organism evidence="3 4">
    <name type="scientific">Tsukamurella paurometabola</name>
    <name type="common">Corynebacterium paurometabolum</name>
    <dbReference type="NCBI Taxonomy" id="2061"/>
    <lineage>
        <taxon>Bacteria</taxon>
        <taxon>Bacillati</taxon>
        <taxon>Actinomycetota</taxon>
        <taxon>Actinomycetes</taxon>
        <taxon>Mycobacteriales</taxon>
        <taxon>Tsukamurellaceae</taxon>
        <taxon>Tsukamurella</taxon>
    </lineage>
</organism>
<evidence type="ECO:0000259" key="2">
    <source>
        <dbReference type="Pfam" id="PF07859"/>
    </source>
</evidence>
<evidence type="ECO:0000313" key="4">
    <source>
        <dbReference type="Proteomes" id="UP000271626"/>
    </source>
</evidence>
<dbReference type="PANTHER" id="PTHR48081:SF8">
    <property type="entry name" value="ALPHA_BETA HYDROLASE FOLD-3 DOMAIN-CONTAINING PROTEIN-RELATED"/>
    <property type="match status" value="1"/>
</dbReference>
<dbReference type="InterPro" id="IPR029058">
    <property type="entry name" value="AB_hydrolase_fold"/>
</dbReference>
<gene>
    <name evidence="3" type="primary">lip2_2</name>
    <name evidence="3" type="ORF">NCTC10741_01464</name>
</gene>
<accession>A0A3P8KQ91</accession>
<name>A0A3P8KQ91_TSUPA</name>
<keyword evidence="1 3" id="KW-0378">Hydrolase</keyword>
<sequence>MKVQRILLPVLAAAGAGAGTAARRARALRDAGPGLRHPAAALFPSMGPLTLRAVRTLPTPPALAAPPPTGGGVTVTRHDVDGAQDVYVYTPTTPNGGALLWIHGGGTIIGQPEVDHRRCLRIARDTGVVVVSTRYRLAPEHPFPAAHDDCYAALRWLHDGATGRGIDPARVGVGGASAGGGLAAGVVQRAVDEGLPVAFQLLFYPMLDDRTPARPRDHRGALVWTRRSNAFAWDAYLGAGHADREVPAYAAPARRTDLTGLPPAWIGVGDLDLFHDEDVDYARRLEDAGIAVELLVEPGMYHAADLLAARAAPMRAFTRSAIDALRRTLAPSG</sequence>
<dbReference type="SUPFAM" id="SSF53474">
    <property type="entry name" value="alpha/beta-Hydrolases"/>
    <property type="match status" value="1"/>
</dbReference>
<dbReference type="EC" id="3.1.1.3" evidence="3"/>
<dbReference type="GO" id="GO:0004806">
    <property type="term" value="F:triacylglycerol lipase activity"/>
    <property type="evidence" value="ECO:0007669"/>
    <property type="project" value="UniProtKB-EC"/>
</dbReference>
<dbReference type="OrthoDB" id="3181909at2"/>
<dbReference type="Pfam" id="PF07859">
    <property type="entry name" value="Abhydrolase_3"/>
    <property type="match status" value="1"/>
</dbReference>
<dbReference type="RefSeq" id="WP_126195625.1">
    <property type="nucleotide sequence ID" value="NZ_CP085954.1"/>
</dbReference>
<proteinExistence type="predicted"/>
<protein>
    <submittedName>
        <fullName evidence="3">Lipase 2</fullName>
        <ecNumber evidence="3">3.1.1.3</ecNumber>
    </submittedName>
</protein>
<evidence type="ECO:0000313" key="3">
    <source>
        <dbReference type="EMBL" id="VDR38347.1"/>
    </source>
</evidence>